<evidence type="ECO:0000256" key="3">
    <source>
        <dbReference type="ARBA" id="ARBA00023136"/>
    </source>
</evidence>
<dbReference type="PANTHER" id="PTHR12080">
    <property type="entry name" value="SIGNALING LYMPHOCYTIC ACTIVATION MOLECULE"/>
    <property type="match status" value="1"/>
</dbReference>
<dbReference type="GO" id="GO:0016020">
    <property type="term" value="C:membrane"/>
    <property type="evidence" value="ECO:0007669"/>
    <property type="project" value="UniProtKB-SubCell"/>
</dbReference>
<dbReference type="SUPFAM" id="SSF48726">
    <property type="entry name" value="Immunoglobulin"/>
    <property type="match status" value="1"/>
</dbReference>
<dbReference type="InterPro" id="IPR036179">
    <property type="entry name" value="Ig-like_dom_sf"/>
</dbReference>
<keyword evidence="2 7" id="KW-0732">Signal</keyword>
<feature type="signal peptide" evidence="7">
    <location>
        <begin position="1"/>
        <end position="19"/>
    </location>
</feature>
<sequence>MWIRTISCLTVMLMVLSAAEDVGKNLTGVVGGNITLPDPTPERGFLLIDKTIIASVSPLGFEILEDIYQNKVHWDKNSGLFMITDLQKNNSGVYTVDSKKGQVFTKSYNLRIYDSAPTPAVEMLNGSSDGCRLRCFVDKQTSLLWYKDEEILNQNHSVFSLIITVQKQKPDSLYKCVSANPAVSKTFHVDLRTLCGFNYLKLEAEEGNRLHWAAYVVPILIILMIVFVACLIKQRYLRKTNRESLKDEEVQYTSIQIKSDRRNQGGNPPESSRGAENANLTSIYATLEHH</sequence>
<dbReference type="InterPro" id="IPR013783">
    <property type="entry name" value="Ig-like_fold"/>
</dbReference>
<evidence type="ECO:0008006" key="9">
    <source>
        <dbReference type="Google" id="ProtNLM"/>
    </source>
</evidence>
<protein>
    <recommendedName>
        <fullName evidence="9">Ig-like domain-containing protein</fullName>
    </recommendedName>
</protein>
<proteinExistence type="predicted"/>
<dbReference type="InterPro" id="IPR015631">
    <property type="entry name" value="CD2/SLAM_rcpt"/>
</dbReference>
<feature type="chain" id="PRO_5015054338" description="Ig-like domain-containing protein" evidence="7">
    <location>
        <begin position="20"/>
        <end position="290"/>
    </location>
</feature>
<evidence type="ECO:0000313" key="8">
    <source>
        <dbReference type="EMBL" id="SBP03232.1"/>
    </source>
</evidence>
<evidence type="ECO:0000256" key="7">
    <source>
        <dbReference type="SAM" id="SignalP"/>
    </source>
</evidence>
<name>A0A1A7WB48_9TELE</name>
<keyword evidence="4" id="KW-0325">Glycoprotein</keyword>
<keyword evidence="6" id="KW-1133">Transmembrane helix</keyword>
<accession>A0A1A7WB48</accession>
<evidence type="ECO:0000256" key="2">
    <source>
        <dbReference type="ARBA" id="ARBA00022729"/>
    </source>
</evidence>
<evidence type="ECO:0000256" key="5">
    <source>
        <dbReference type="SAM" id="MobiDB-lite"/>
    </source>
</evidence>
<evidence type="ECO:0000256" key="1">
    <source>
        <dbReference type="ARBA" id="ARBA00004370"/>
    </source>
</evidence>
<reference evidence="8" key="2">
    <citation type="submission" date="2016-06" db="EMBL/GenBank/DDBJ databases">
        <title>The genome of a short-lived fish provides insights into sex chromosome evolution and the genetic control of aging.</title>
        <authorList>
            <person name="Reichwald K."/>
            <person name="Felder M."/>
            <person name="Petzold A."/>
            <person name="Koch P."/>
            <person name="Groth M."/>
            <person name="Platzer M."/>
        </authorList>
    </citation>
    <scope>NUCLEOTIDE SEQUENCE</scope>
    <source>
        <tissue evidence="8">Brain</tissue>
    </source>
</reference>
<feature type="region of interest" description="Disordered" evidence="5">
    <location>
        <begin position="256"/>
        <end position="275"/>
    </location>
</feature>
<dbReference type="Gene3D" id="2.60.40.10">
    <property type="entry name" value="Immunoglobulins"/>
    <property type="match status" value="2"/>
</dbReference>
<gene>
    <name evidence="8" type="primary">BX324215.4</name>
</gene>
<dbReference type="EMBL" id="HADW01001832">
    <property type="protein sequence ID" value="SBP03232.1"/>
    <property type="molecule type" value="Transcribed_RNA"/>
</dbReference>
<evidence type="ECO:0000256" key="4">
    <source>
        <dbReference type="ARBA" id="ARBA00023180"/>
    </source>
</evidence>
<dbReference type="EMBL" id="HADX01013644">
    <property type="protein sequence ID" value="SBP35876.1"/>
    <property type="molecule type" value="Transcribed_RNA"/>
</dbReference>
<keyword evidence="6" id="KW-0812">Transmembrane</keyword>
<organism evidence="8">
    <name type="scientific">Iconisemion striatum</name>
    <dbReference type="NCBI Taxonomy" id="60296"/>
    <lineage>
        <taxon>Eukaryota</taxon>
        <taxon>Metazoa</taxon>
        <taxon>Chordata</taxon>
        <taxon>Craniata</taxon>
        <taxon>Vertebrata</taxon>
        <taxon>Euteleostomi</taxon>
        <taxon>Actinopterygii</taxon>
        <taxon>Neopterygii</taxon>
        <taxon>Teleostei</taxon>
        <taxon>Neoteleostei</taxon>
        <taxon>Acanthomorphata</taxon>
        <taxon>Ovalentaria</taxon>
        <taxon>Atherinomorphae</taxon>
        <taxon>Cyprinodontiformes</taxon>
        <taxon>Nothobranchiidae</taxon>
        <taxon>Iconisemion</taxon>
    </lineage>
</organism>
<comment type="subcellular location">
    <subcellularLocation>
        <location evidence="1">Membrane</location>
    </subcellularLocation>
</comment>
<feature type="transmembrane region" description="Helical" evidence="6">
    <location>
        <begin position="212"/>
        <end position="232"/>
    </location>
</feature>
<dbReference type="PANTHER" id="PTHR12080:SF55">
    <property type="entry name" value="LYMPHOCYTE FUNCTION-ASSOCIATED ANTIGEN 3"/>
    <property type="match status" value="1"/>
</dbReference>
<keyword evidence="3 6" id="KW-0472">Membrane</keyword>
<evidence type="ECO:0000256" key="6">
    <source>
        <dbReference type="SAM" id="Phobius"/>
    </source>
</evidence>
<reference evidence="8" key="1">
    <citation type="submission" date="2016-05" db="EMBL/GenBank/DDBJ databases">
        <authorList>
            <person name="Lavstsen T."/>
            <person name="Jespersen J.S."/>
        </authorList>
    </citation>
    <scope>NUCLEOTIDE SEQUENCE</scope>
    <source>
        <tissue evidence="8">Brain</tissue>
    </source>
</reference>
<dbReference type="AlphaFoldDB" id="A0A1A7WB48"/>